<evidence type="ECO:0000313" key="1">
    <source>
        <dbReference type="EMBL" id="SAI85438.1"/>
    </source>
</evidence>
<dbReference type="PANTHER" id="PTHR46564:SF1">
    <property type="entry name" value="TRANSPOSASE"/>
    <property type="match status" value="1"/>
</dbReference>
<dbReference type="SUPFAM" id="SSF46689">
    <property type="entry name" value="Homeodomain-like"/>
    <property type="match status" value="1"/>
</dbReference>
<sequence length="189" mass="22509">MDVLRTLKRRIRKLIEKKPKNLNETKARGILLYLKGMNTRKIAKILQVHLSTVYRWINQFEKEGEKCLCYKKRKGRNKKVDEKEIKVEELQGKNIWEAKAYIEEKFHVKLSYVTAWRIARKRLKIPYIKPYNKKRPFNADNILRERLKGVIILRQTLKGKKTSLSIDVQRFTAPLHTIRKVIYSLGYGA</sequence>
<dbReference type="EMBL" id="LT549890">
    <property type="protein sequence ID" value="SAI85438.1"/>
    <property type="molecule type" value="Genomic_DNA"/>
</dbReference>
<dbReference type="AlphaFoldDB" id="A0A157T3H9"/>
<dbReference type="Pfam" id="PF13551">
    <property type="entry name" value="HTH_29"/>
    <property type="match status" value="1"/>
</dbReference>
<name>A0A157T3H9_SACSO</name>
<dbReference type="PATRIC" id="fig|2287.9.peg.1970"/>
<evidence type="ECO:0000313" key="2">
    <source>
        <dbReference type="Proteomes" id="UP000076770"/>
    </source>
</evidence>
<reference evidence="2" key="1">
    <citation type="submission" date="2016-04" db="EMBL/GenBank/DDBJ databases">
        <authorList>
            <person name="Shah S.A."/>
            <person name="Garrett R.A."/>
        </authorList>
    </citation>
    <scope>NUCLEOTIDE SEQUENCE [LARGE SCALE GENOMIC DNA]</scope>
    <source>
        <strain evidence="2">ATCC 35091 / DSM 1616 / JCM 8930 / NBRC 15331 / P1</strain>
    </source>
</reference>
<dbReference type="Proteomes" id="UP000076770">
    <property type="component" value="Chromosome i"/>
</dbReference>
<gene>
    <name evidence="1" type="ORF">SSOP1_1884</name>
</gene>
<accession>A0A157T3H9</accession>
<dbReference type="Gene3D" id="1.10.10.10">
    <property type="entry name" value="Winged helix-like DNA-binding domain superfamily/Winged helix DNA-binding domain"/>
    <property type="match status" value="1"/>
</dbReference>
<proteinExistence type="predicted"/>
<dbReference type="InterPro" id="IPR009057">
    <property type="entry name" value="Homeodomain-like_sf"/>
</dbReference>
<protein>
    <submittedName>
        <fullName evidence="1">ORF1 in transposon ISC1395</fullName>
    </submittedName>
</protein>
<dbReference type="PANTHER" id="PTHR46564">
    <property type="entry name" value="TRANSPOSASE"/>
    <property type="match status" value="1"/>
</dbReference>
<dbReference type="InterPro" id="IPR036388">
    <property type="entry name" value="WH-like_DNA-bd_sf"/>
</dbReference>
<organism evidence="1 2">
    <name type="scientific">Saccharolobus solfataricus</name>
    <name type="common">Sulfolobus solfataricus</name>
    <dbReference type="NCBI Taxonomy" id="2287"/>
    <lineage>
        <taxon>Archaea</taxon>
        <taxon>Thermoproteota</taxon>
        <taxon>Thermoprotei</taxon>
        <taxon>Sulfolobales</taxon>
        <taxon>Sulfolobaceae</taxon>
        <taxon>Saccharolobus</taxon>
    </lineage>
</organism>